<feature type="non-terminal residue" evidence="4">
    <location>
        <position position="1"/>
    </location>
</feature>
<sequence length="247" mass="27808">MIGQSYNCVFSIFILILCISTNVLGNTCSYLQKTCSGYGYVWCCEYYEPCGNYFIQCTSYQTTTYVPTPALYIPSALVIALVIMSIFVFGICLSCCVGLKRQQQQRTPHIRVPPSHRIIHPYEQQSSPAVHIRSVYATHNAPLSSRMPVMHEEQPPSYEAAVANLSSKYHTEPSPLPSLPECFLIAISNEDIPLLKLQTNSVQNDLRSGYTRIQRNLIKSHNASSEIDRKYPNEADRDSLPTQTDTI</sequence>
<proteinExistence type="predicted"/>
<evidence type="ECO:0000313" key="4">
    <source>
        <dbReference type="EMBL" id="CAF4895283.1"/>
    </source>
</evidence>
<keyword evidence="2" id="KW-0812">Transmembrane</keyword>
<feature type="chain" id="PRO_5032768845" evidence="3">
    <location>
        <begin position="26"/>
        <end position="247"/>
    </location>
</feature>
<evidence type="ECO:0000256" key="1">
    <source>
        <dbReference type="SAM" id="MobiDB-lite"/>
    </source>
</evidence>
<name>A0A821UTB7_9BILA</name>
<feature type="compositionally biased region" description="Basic and acidic residues" evidence="1">
    <location>
        <begin position="226"/>
        <end position="239"/>
    </location>
</feature>
<feature type="transmembrane region" description="Helical" evidence="2">
    <location>
        <begin position="71"/>
        <end position="99"/>
    </location>
</feature>
<keyword evidence="2" id="KW-0472">Membrane</keyword>
<reference evidence="4" key="1">
    <citation type="submission" date="2021-02" db="EMBL/GenBank/DDBJ databases">
        <authorList>
            <person name="Nowell W R."/>
        </authorList>
    </citation>
    <scope>NUCLEOTIDE SEQUENCE</scope>
</reference>
<gene>
    <name evidence="4" type="ORF">TOA249_LOCUS30310</name>
</gene>
<evidence type="ECO:0000313" key="5">
    <source>
        <dbReference type="Proteomes" id="UP000663838"/>
    </source>
</evidence>
<comment type="caution">
    <text evidence="4">The sequence shown here is derived from an EMBL/GenBank/DDBJ whole genome shotgun (WGS) entry which is preliminary data.</text>
</comment>
<feature type="signal peptide" evidence="3">
    <location>
        <begin position="1"/>
        <end position="25"/>
    </location>
</feature>
<dbReference type="AlphaFoldDB" id="A0A821UTB7"/>
<organism evidence="4 5">
    <name type="scientific">Rotaria socialis</name>
    <dbReference type="NCBI Taxonomy" id="392032"/>
    <lineage>
        <taxon>Eukaryota</taxon>
        <taxon>Metazoa</taxon>
        <taxon>Spiralia</taxon>
        <taxon>Gnathifera</taxon>
        <taxon>Rotifera</taxon>
        <taxon>Eurotatoria</taxon>
        <taxon>Bdelloidea</taxon>
        <taxon>Philodinida</taxon>
        <taxon>Philodinidae</taxon>
        <taxon>Rotaria</taxon>
    </lineage>
</organism>
<evidence type="ECO:0000256" key="3">
    <source>
        <dbReference type="SAM" id="SignalP"/>
    </source>
</evidence>
<accession>A0A821UTB7</accession>
<protein>
    <submittedName>
        <fullName evidence="4">Uncharacterized protein</fullName>
    </submittedName>
</protein>
<dbReference type="EMBL" id="CAJOBS010005184">
    <property type="protein sequence ID" value="CAF4895283.1"/>
    <property type="molecule type" value="Genomic_DNA"/>
</dbReference>
<keyword evidence="3" id="KW-0732">Signal</keyword>
<evidence type="ECO:0000256" key="2">
    <source>
        <dbReference type="SAM" id="Phobius"/>
    </source>
</evidence>
<keyword evidence="2" id="KW-1133">Transmembrane helix</keyword>
<dbReference type="Proteomes" id="UP000663838">
    <property type="component" value="Unassembled WGS sequence"/>
</dbReference>
<feature type="region of interest" description="Disordered" evidence="1">
    <location>
        <begin position="224"/>
        <end position="247"/>
    </location>
</feature>